<evidence type="ECO:0008006" key="4">
    <source>
        <dbReference type="Google" id="ProtNLM"/>
    </source>
</evidence>
<protein>
    <recommendedName>
        <fullName evidence="4">MIF4G domain-containing protein</fullName>
    </recommendedName>
</protein>
<dbReference type="Proteomes" id="UP000654075">
    <property type="component" value="Unassembled WGS sequence"/>
</dbReference>
<dbReference type="InterPro" id="IPR039762">
    <property type="entry name" value="Nmd2/UPF2"/>
</dbReference>
<dbReference type="OrthoDB" id="27832at2759"/>
<dbReference type="GO" id="GO:0035145">
    <property type="term" value="C:exon-exon junction complex"/>
    <property type="evidence" value="ECO:0007669"/>
    <property type="project" value="TreeGrafter"/>
</dbReference>
<sequence length="260" mass="28922">AVEKAKQAAEDKAKEAEKEAHAKLLEEAQQKFADDERDEKARHELLKKNRESREAGAKLTGNRDKTLARVTRFQNRLKLFKGESEVDVVFKDIDGVDASKYVSELADLILEAAGNTVKLKELNSIVKVCSRLHATYEEFSALLSKSILKAFQTTPAGDLNRRRFLLRMCAELCLTECVVAQGCPLPAMVKELSDVSCSEEQVITNFTIIASLAQKHAPSCFNTLPAKQAAYAEILGKEWVVRKCVLDEASQAHLQKMVVT</sequence>
<dbReference type="GO" id="GO:0005737">
    <property type="term" value="C:cytoplasm"/>
    <property type="evidence" value="ECO:0007669"/>
    <property type="project" value="TreeGrafter"/>
</dbReference>
<dbReference type="Gene3D" id="1.25.40.180">
    <property type="match status" value="1"/>
</dbReference>
<organism evidence="2 3">
    <name type="scientific">Polarella glacialis</name>
    <name type="common">Dinoflagellate</name>
    <dbReference type="NCBI Taxonomy" id="89957"/>
    <lineage>
        <taxon>Eukaryota</taxon>
        <taxon>Sar</taxon>
        <taxon>Alveolata</taxon>
        <taxon>Dinophyceae</taxon>
        <taxon>Suessiales</taxon>
        <taxon>Suessiaceae</taxon>
        <taxon>Polarella</taxon>
    </lineage>
</organism>
<evidence type="ECO:0000313" key="3">
    <source>
        <dbReference type="Proteomes" id="UP000654075"/>
    </source>
</evidence>
<evidence type="ECO:0000256" key="1">
    <source>
        <dbReference type="SAM" id="MobiDB-lite"/>
    </source>
</evidence>
<feature type="region of interest" description="Disordered" evidence="1">
    <location>
        <begin position="27"/>
        <end position="61"/>
    </location>
</feature>
<feature type="non-terminal residue" evidence="2">
    <location>
        <position position="1"/>
    </location>
</feature>
<reference evidence="2" key="1">
    <citation type="submission" date="2021-02" db="EMBL/GenBank/DDBJ databases">
        <authorList>
            <person name="Dougan E. K."/>
            <person name="Rhodes N."/>
            <person name="Thang M."/>
            <person name="Chan C."/>
        </authorList>
    </citation>
    <scope>NUCLEOTIDE SEQUENCE</scope>
</reference>
<dbReference type="PANTHER" id="PTHR12839:SF7">
    <property type="entry name" value="REGULATOR OF NONSENSE TRANSCRIPTS 2"/>
    <property type="match status" value="1"/>
</dbReference>
<proteinExistence type="predicted"/>
<dbReference type="GO" id="GO:0000184">
    <property type="term" value="P:nuclear-transcribed mRNA catabolic process, nonsense-mediated decay"/>
    <property type="evidence" value="ECO:0007669"/>
    <property type="project" value="InterPro"/>
</dbReference>
<comment type="caution">
    <text evidence="2">The sequence shown here is derived from an EMBL/GenBank/DDBJ whole genome shotgun (WGS) entry which is preliminary data.</text>
</comment>
<accession>A0A813D8E9</accession>
<keyword evidence="3" id="KW-1185">Reference proteome</keyword>
<name>A0A813D8E9_POLGL</name>
<dbReference type="EMBL" id="CAJNNV010001282">
    <property type="protein sequence ID" value="CAE8584692.1"/>
    <property type="molecule type" value="Genomic_DNA"/>
</dbReference>
<dbReference type="PANTHER" id="PTHR12839">
    <property type="entry name" value="NONSENSE-MEDIATED MRNA DECAY PROTEIN 2 UP-FRAMESHIFT SUPPRESSOR 2"/>
    <property type="match status" value="1"/>
</dbReference>
<dbReference type="AlphaFoldDB" id="A0A813D8E9"/>
<evidence type="ECO:0000313" key="2">
    <source>
        <dbReference type="EMBL" id="CAE8584692.1"/>
    </source>
</evidence>
<gene>
    <name evidence="2" type="ORF">PGLA1383_LOCUS3620</name>
</gene>
<feature type="non-terminal residue" evidence="2">
    <location>
        <position position="260"/>
    </location>
</feature>